<evidence type="ECO:0000256" key="1">
    <source>
        <dbReference type="ARBA" id="ARBA00004123"/>
    </source>
</evidence>
<dbReference type="PANTHER" id="PTHR11793">
    <property type="entry name" value="BASIC HELIX-LOOP-HELIX TRANSCRIPTION FACTOR"/>
    <property type="match status" value="1"/>
</dbReference>
<dbReference type="PANTHER" id="PTHR11793:SF11">
    <property type="entry name" value="TRANSCRIPTION FACTOR 12"/>
    <property type="match status" value="1"/>
</dbReference>
<evidence type="ECO:0000256" key="6">
    <source>
        <dbReference type="ARBA" id="ARBA00023242"/>
    </source>
</evidence>
<reference evidence="8" key="1">
    <citation type="journal article" date="2023" name="Science">
        <title>Genome structures resolve the early diversification of teleost fishes.</title>
        <authorList>
            <person name="Parey E."/>
            <person name="Louis A."/>
            <person name="Montfort J."/>
            <person name="Bouchez O."/>
            <person name="Roques C."/>
            <person name="Iampietro C."/>
            <person name="Lluch J."/>
            <person name="Castinel A."/>
            <person name="Donnadieu C."/>
            <person name="Desvignes T."/>
            <person name="Floi Bucao C."/>
            <person name="Jouanno E."/>
            <person name="Wen M."/>
            <person name="Mejri S."/>
            <person name="Dirks R."/>
            <person name="Jansen H."/>
            <person name="Henkel C."/>
            <person name="Chen W.J."/>
            <person name="Zahm M."/>
            <person name="Cabau C."/>
            <person name="Klopp C."/>
            <person name="Thompson A.W."/>
            <person name="Robinson-Rechavi M."/>
            <person name="Braasch I."/>
            <person name="Lecointre G."/>
            <person name="Bobe J."/>
            <person name="Postlethwait J.H."/>
            <person name="Berthelot C."/>
            <person name="Roest Crollius H."/>
            <person name="Guiguen Y."/>
        </authorList>
    </citation>
    <scope>NUCLEOTIDE SEQUENCE</scope>
    <source>
        <strain evidence="8">NC1722</strain>
    </source>
</reference>
<evidence type="ECO:0000313" key="9">
    <source>
        <dbReference type="Proteomes" id="UP001221898"/>
    </source>
</evidence>
<evidence type="ECO:0000313" key="8">
    <source>
        <dbReference type="EMBL" id="KAJ8391614.1"/>
    </source>
</evidence>
<keyword evidence="9" id="KW-1185">Reference proteome</keyword>
<dbReference type="GO" id="GO:0000785">
    <property type="term" value="C:chromatin"/>
    <property type="evidence" value="ECO:0007669"/>
    <property type="project" value="TreeGrafter"/>
</dbReference>
<organism evidence="8 9">
    <name type="scientific">Aldrovandia affinis</name>
    <dbReference type="NCBI Taxonomy" id="143900"/>
    <lineage>
        <taxon>Eukaryota</taxon>
        <taxon>Metazoa</taxon>
        <taxon>Chordata</taxon>
        <taxon>Craniata</taxon>
        <taxon>Vertebrata</taxon>
        <taxon>Euteleostomi</taxon>
        <taxon>Actinopterygii</taxon>
        <taxon>Neopterygii</taxon>
        <taxon>Teleostei</taxon>
        <taxon>Notacanthiformes</taxon>
        <taxon>Halosauridae</taxon>
        <taxon>Aldrovandia</taxon>
    </lineage>
</organism>
<comment type="caution">
    <text evidence="8">The sequence shown here is derived from an EMBL/GenBank/DDBJ whole genome shotgun (WGS) entry which is preliminary data.</text>
</comment>
<protein>
    <submittedName>
        <fullName evidence="8">Uncharacterized protein</fullName>
    </submittedName>
</protein>
<evidence type="ECO:0000256" key="3">
    <source>
        <dbReference type="ARBA" id="ARBA00023015"/>
    </source>
</evidence>
<dbReference type="EMBL" id="JAINUG010000155">
    <property type="protein sequence ID" value="KAJ8391614.1"/>
    <property type="molecule type" value="Genomic_DNA"/>
</dbReference>
<proteinExistence type="predicted"/>
<evidence type="ECO:0000256" key="7">
    <source>
        <dbReference type="SAM" id="MobiDB-lite"/>
    </source>
</evidence>
<dbReference type="GO" id="GO:0005634">
    <property type="term" value="C:nucleus"/>
    <property type="evidence" value="ECO:0007669"/>
    <property type="project" value="UniProtKB-SubCell"/>
</dbReference>
<evidence type="ECO:0000256" key="4">
    <source>
        <dbReference type="ARBA" id="ARBA00023125"/>
    </source>
</evidence>
<keyword evidence="2" id="KW-0217">Developmental protein</keyword>
<accession>A0AAD7RWE4</accession>
<evidence type="ECO:0000256" key="2">
    <source>
        <dbReference type="ARBA" id="ARBA00022473"/>
    </source>
</evidence>
<feature type="region of interest" description="Disordered" evidence="7">
    <location>
        <begin position="1"/>
        <end position="22"/>
    </location>
</feature>
<evidence type="ECO:0000256" key="5">
    <source>
        <dbReference type="ARBA" id="ARBA00023163"/>
    </source>
</evidence>
<keyword evidence="6" id="KW-0539">Nucleus</keyword>
<comment type="subcellular location">
    <subcellularLocation>
        <location evidence="1">Nucleus</location>
    </subcellularLocation>
</comment>
<dbReference type="AlphaFoldDB" id="A0AAD7RWE4"/>
<dbReference type="GO" id="GO:0005667">
    <property type="term" value="C:transcription regulator complex"/>
    <property type="evidence" value="ECO:0007669"/>
    <property type="project" value="TreeGrafter"/>
</dbReference>
<keyword evidence="5" id="KW-0804">Transcription</keyword>
<keyword evidence="3" id="KW-0805">Transcription regulation</keyword>
<feature type="region of interest" description="Disordered" evidence="7">
    <location>
        <begin position="51"/>
        <end position="84"/>
    </location>
</feature>
<keyword evidence="4" id="KW-0238">DNA-binding</keyword>
<sequence length="93" mass="9691">MRGKTERAPFPAYGRQAGASGCQSSVRSDVGLASPACVATAGKRAAPFFPFASANPRRRPAQDPAPPDAVQTKKVRKVPPGLPSSVSCLCFFS</sequence>
<name>A0AAD7RWE4_9TELE</name>
<dbReference type="InterPro" id="IPR051098">
    <property type="entry name" value="NeuroDiff_E-box_TFs"/>
</dbReference>
<gene>
    <name evidence="8" type="ORF">AAFF_G00087550</name>
</gene>
<dbReference type="Proteomes" id="UP001221898">
    <property type="component" value="Unassembled WGS sequence"/>
</dbReference>
<dbReference type="GO" id="GO:0000981">
    <property type="term" value="F:DNA-binding transcription factor activity, RNA polymerase II-specific"/>
    <property type="evidence" value="ECO:0007669"/>
    <property type="project" value="TreeGrafter"/>
</dbReference>
<dbReference type="GO" id="GO:0000978">
    <property type="term" value="F:RNA polymerase II cis-regulatory region sequence-specific DNA binding"/>
    <property type="evidence" value="ECO:0007669"/>
    <property type="project" value="TreeGrafter"/>
</dbReference>